<protein>
    <submittedName>
        <fullName evidence="1">Uncharacterized protein</fullName>
    </submittedName>
</protein>
<sequence length="92" mass="10782">NNKSKRHVSLMEGGVKIKMKISKIFTESKCPYCKYENRYTFNIEDYDTNTIIWCNKNMGGCGRAYIIHTDYEIIIPCQVYKIDDKCELAMPL</sequence>
<proteinExistence type="predicted"/>
<comment type="caution">
    <text evidence="1">The sequence shown here is derived from an EMBL/GenBank/DDBJ whole genome shotgun (WGS) entry which is preliminary data.</text>
</comment>
<dbReference type="EMBL" id="BART01035003">
    <property type="protein sequence ID" value="GAH09965.1"/>
    <property type="molecule type" value="Genomic_DNA"/>
</dbReference>
<evidence type="ECO:0000313" key="1">
    <source>
        <dbReference type="EMBL" id="GAH09965.1"/>
    </source>
</evidence>
<feature type="non-terminal residue" evidence="1">
    <location>
        <position position="1"/>
    </location>
</feature>
<dbReference type="AlphaFoldDB" id="X1DP22"/>
<organism evidence="1">
    <name type="scientific">marine sediment metagenome</name>
    <dbReference type="NCBI Taxonomy" id="412755"/>
    <lineage>
        <taxon>unclassified sequences</taxon>
        <taxon>metagenomes</taxon>
        <taxon>ecological metagenomes</taxon>
    </lineage>
</organism>
<name>X1DP22_9ZZZZ</name>
<accession>X1DP22</accession>
<gene>
    <name evidence="1" type="ORF">S01H4_59631</name>
</gene>
<reference evidence="1" key="1">
    <citation type="journal article" date="2014" name="Front. Microbiol.">
        <title>High frequency of phylogenetically diverse reductive dehalogenase-homologous genes in deep subseafloor sedimentary metagenomes.</title>
        <authorList>
            <person name="Kawai M."/>
            <person name="Futagami T."/>
            <person name="Toyoda A."/>
            <person name="Takaki Y."/>
            <person name="Nishi S."/>
            <person name="Hori S."/>
            <person name="Arai W."/>
            <person name="Tsubouchi T."/>
            <person name="Morono Y."/>
            <person name="Uchiyama I."/>
            <person name="Ito T."/>
            <person name="Fujiyama A."/>
            <person name="Inagaki F."/>
            <person name="Takami H."/>
        </authorList>
    </citation>
    <scope>NUCLEOTIDE SEQUENCE</scope>
    <source>
        <strain evidence="1">Expedition CK06-06</strain>
    </source>
</reference>